<feature type="transmembrane region" description="Helical" evidence="6">
    <location>
        <begin position="138"/>
        <end position="157"/>
    </location>
</feature>
<feature type="transmembrane region" description="Helical" evidence="6">
    <location>
        <begin position="164"/>
        <end position="185"/>
    </location>
</feature>
<dbReference type="Gene3D" id="1.20.1530.10">
    <property type="entry name" value="Na+/H+ antiporter like domain"/>
    <property type="match status" value="1"/>
</dbReference>
<dbReference type="PANTHER" id="PTHR30341">
    <property type="entry name" value="SODIUM ION/PROTON ANTIPORTER NHAA-RELATED"/>
    <property type="match status" value="1"/>
</dbReference>
<dbReference type="PANTHER" id="PTHR30341:SF0">
    <property type="entry name" value="NA(+)_H(+) ANTIPORTER NHAA"/>
    <property type="match status" value="1"/>
</dbReference>
<comment type="caution">
    <text evidence="7">The sequence shown here is derived from an EMBL/GenBank/DDBJ whole genome shotgun (WGS) entry which is preliminary data.</text>
</comment>
<dbReference type="GO" id="GO:0005886">
    <property type="term" value="C:plasma membrane"/>
    <property type="evidence" value="ECO:0007669"/>
    <property type="project" value="UniProtKB-SubCell"/>
</dbReference>
<gene>
    <name evidence="7" type="ORF">ASZ90_019082</name>
</gene>
<feature type="transmembrane region" description="Helical" evidence="6">
    <location>
        <begin position="382"/>
        <end position="403"/>
    </location>
</feature>
<protein>
    <submittedName>
        <fullName evidence="7">Na+/h+ antiporter nhaa type</fullName>
    </submittedName>
</protein>
<proteinExistence type="inferred from homology"/>
<keyword evidence="5 6" id="KW-0472">Membrane</keyword>
<dbReference type="AlphaFoldDB" id="A0A0W8E4D0"/>
<reference evidence="7" key="1">
    <citation type="journal article" date="2015" name="Proc. Natl. Acad. Sci. U.S.A.">
        <title>Networks of energetic and metabolic interactions define dynamics in microbial communities.</title>
        <authorList>
            <person name="Embree M."/>
            <person name="Liu J.K."/>
            <person name="Al-Bassam M.M."/>
            <person name="Zengler K."/>
        </authorList>
    </citation>
    <scope>NUCLEOTIDE SEQUENCE</scope>
</reference>
<dbReference type="HAMAP" id="MF_01844">
    <property type="entry name" value="NhaA"/>
    <property type="match status" value="1"/>
</dbReference>
<dbReference type="EMBL" id="LNQE01001878">
    <property type="protein sequence ID" value="KUG03520.1"/>
    <property type="molecule type" value="Genomic_DNA"/>
</dbReference>
<evidence type="ECO:0000256" key="2">
    <source>
        <dbReference type="ARBA" id="ARBA00022475"/>
    </source>
</evidence>
<feature type="transmembrane region" description="Helical" evidence="6">
    <location>
        <begin position="311"/>
        <end position="330"/>
    </location>
</feature>
<feature type="transmembrane region" description="Helical" evidence="6">
    <location>
        <begin position="415"/>
        <end position="435"/>
    </location>
</feature>
<accession>A0A0W8E4D0</accession>
<evidence type="ECO:0000313" key="7">
    <source>
        <dbReference type="EMBL" id="KUG03520.1"/>
    </source>
</evidence>
<keyword evidence="4 6" id="KW-1133">Transmembrane helix</keyword>
<evidence type="ECO:0000256" key="4">
    <source>
        <dbReference type="ARBA" id="ARBA00022989"/>
    </source>
</evidence>
<keyword evidence="2" id="KW-1003">Cell membrane</keyword>
<dbReference type="InterPro" id="IPR023171">
    <property type="entry name" value="Na/H_antiporter_dom_sf"/>
</dbReference>
<dbReference type="Pfam" id="PF06965">
    <property type="entry name" value="Na_H_antiport_1"/>
    <property type="match status" value="1"/>
</dbReference>
<evidence type="ECO:0000256" key="3">
    <source>
        <dbReference type="ARBA" id="ARBA00022692"/>
    </source>
</evidence>
<feature type="transmembrane region" description="Helical" evidence="6">
    <location>
        <begin position="106"/>
        <end position="126"/>
    </location>
</feature>
<feature type="transmembrane region" description="Helical" evidence="6">
    <location>
        <begin position="65"/>
        <end position="86"/>
    </location>
</feature>
<keyword evidence="3 6" id="KW-0812">Transmembrane</keyword>
<dbReference type="GO" id="GO:0015385">
    <property type="term" value="F:sodium:proton antiporter activity"/>
    <property type="evidence" value="ECO:0007669"/>
    <property type="project" value="TreeGrafter"/>
</dbReference>
<evidence type="ECO:0000256" key="6">
    <source>
        <dbReference type="SAM" id="Phobius"/>
    </source>
</evidence>
<feature type="transmembrane region" description="Helical" evidence="6">
    <location>
        <begin position="219"/>
        <end position="247"/>
    </location>
</feature>
<dbReference type="InterPro" id="IPR004670">
    <property type="entry name" value="NhaA"/>
</dbReference>
<evidence type="ECO:0000256" key="5">
    <source>
        <dbReference type="ARBA" id="ARBA00023136"/>
    </source>
</evidence>
<dbReference type="GO" id="GO:0006885">
    <property type="term" value="P:regulation of pH"/>
    <property type="evidence" value="ECO:0007669"/>
    <property type="project" value="InterPro"/>
</dbReference>
<sequence>MKENTNHLFRHIMKPVSKFVDGKMLGSVLLLVAAIIAFAWANSGYSNSYFALWNTPVAFSIGEYVISESLGHWVNDGLMVIFFFVIGLEIKREVLVGELSSVQKAALPAVAALGGMLVPAIIYGVINQGGPGSAGWGIPMATDIAFSLGCLLVLGSLIPLSLKVFLLALAIVDDLGAILVIALFYTDKISMVSLSIGILILLVSILLNKKGVRKTYPYVLLGIALWVAFLLSGIHATIAGVLLALTIPARARYDQEKFRKETNNIIQEFPEKDFRIMMVDEAQRSMMHKLKYTVDNMDTPLQKLEDNLYPLVSYFIIPIFALANAGVNMAQGSEGTSLINPISIGIIAGLFLGKQLGITLFAWLAVKLGLALLPEKVDWSQIWAVSCLAGIGFTMSLFITNLAFVDSISIYQAKIAIIIGSILSAVLGIAIFLFSGKRNAGKDQMLRTDT</sequence>
<comment type="subcellular location">
    <subcellularLocation>
        <location evidence="1">Cell inner membrane</location>
        <topology evidence="1">Multi-pass membrane protein</topology>
    </subcellularLocation>
</comment>
<organism evidence="7">
    <name type="scientific">hydrocarbon metagenome</name>
    <dbReference type="NCBI Taxonomy" id="938273"/>
    <lineage>
        <taxon>unclassified sequences</taxon>
        <taxon>metagenomes</taxon>
        <taxon>ecological metagenomes</taxon>
    </lineage>
</organism>
<dbReference type="NCBIfam" id="TIGR00773">
    <property type="entry name" value="NhaA"/>
    <property type="match status" value="1"/>
</dbReference>
<evidence type="ECO:0000256" key="1">
    <source>
        <dbReference type="ARBA" id="ARBA00004429"/>
    </source>
</evidence>
<feature type="transmembrane region" description="Helical" evidence="6">
    <location>
        <begin position="191"/>
        <end position="207"/>
    </location>
</feature>
<feature type="transmembrane region" description="Helical" evidence="6">
    <location>
        <begin position="342"/>
        <end position="366"/>
    </location>
</feature>
<name>A0A0W8E4D0_9ZZZZ</name>